<comment type="function">
    <text evidence="1">Specifically methylates the guanosine in position 1516 of 16S rRNA.</text>
</comment>
<accession>A0A327WUD3</accession>
<name>A0A327WUD3_9GAMM</name>
<feature type="binding site" evidence="1">
    <location>
        <position position="353"/>
    </location>
    <ligand>
        <name>S-adenosyl-L-methionine</name>
        <dbReference type="ChEBI" id="CHEBI:59789"/>
    </ligand>
</feature>
<evidence type="ECO:0000313" key="3">
    <source>
        <dbReference type="EMBL" id="RAJ96387.1"/>
    </source>
</evidence>
<dbReference type="PANTHER" id="PTHR36112:SF1">
    <property type="entry name" value="RIBOSOMAL RNA SMALL SUBUNIT METHYLTRANSFERASE J"/>
    <property type="match status" value="1"/>
</dbReference>
<dbReference type="PROSITE" id="PS51186">
    <property type="entry name" value="GNAT"/>
    <property type="match status" value="1"/>
</dbReference>
<keyword evidence="6" id="KW-1185">Reference proteome</keyword>
<dbReference type="EMBL" id="QLMD01000009">
    <property type="protein sequence ID" value="RAJ96387.1"/>
    <property type="molecule type" value="Genomic_DNA"/>
</dbReference>
<dbReference type="EC" id="2.1.1.242" evidence="1"/>
<comment type="subcellular location">
    <subcellularLocation>
        <location evidence="1">Cytoplasm</location>
    </subcellularLocation>
</comment>
<dbReference type="Proteomes" id="UP000287865">
    <property type="component" value="Unassembled WGS sequence"/>
</dbReference>
<protein>
    <recommendedName>
        <fullName evidence="1">Ribosomal RNA small subunit methyltransferase J</fullName>
        <ecNumber evidence="1">2.1.1.242</ecNumber>
    </recommendedName>
    <alternativeName>
        <fullName evidence="1">16S rRNA m2G1516 methyltransferase</fullName>
    </alternativeName>
    <alternativeName>
        <fullName evidence="1">rRNA (guanine-N(2)-)-methyltransferase</fullName>
    </alternativeName>
</protein>
<dbReference type="CDD" id="cd04301">
    <property type="entry name" value="NAT_SF"/>
    <property type="match status" value="1"/>
</dbReference>
<evidence type="ECO:0000313" key="5">
    <source>
        <dbReference type="Proteomes" id="UP000249203"/>
    </source>
</evidence>
<keyword evidence="1" id="KW-0489">Methyltransferase</keyword>
<comment type="caution">
    <text evidence="3">The sequence shown here is derived from an EMBL/GenBank/DDBJ whole genome shotgun (WGS) entry which is preliminary data.</text>
</comment>
<dbReference type="Pfam" id="PF13673">
    <property type="entry name" value="Acetyltransf_10"/>
    <property type="match status" value="1"/>
</dbReference>
<dbReference type="OrthoDB" id="3191794at2"/>
<dbReference type="InterPro" id="IPR007536">
    <property type="entry name" value="16SrRNA_methylTrfase_J"/>
</dbReference>
<dbReference type="GO" id="GO:0008990">
    <property type="term" value="F:rRNA (guanine-N2-)-methyltransferase activity"/>
    <property type="evidence" value="ECO:0007669"/>
    <property type="project" value="UniProtKB-UniRule"/>
</dbReference>
<keyword evidence="1" id="KW-0698">rRNA processing</keyword>
<evidence type="ECO:0000259" key="2">
    <source>
        <dbReference type="PROSITE" id="PS51186"/>
    </source>
</evidence>
<organism evidence="3 5">
    <name type="scientific">Aliidiomarina maris</name>
    <dbReference type="NCBI Taxonomy" id="531312"/>
    <lineage>
        <taxon>Bacteria</taxon>
        <taxon>Pseudomonadati</taxon>
        <taxon>Pseudomonadota</taxon>
        <taxon>Gammaproteobacteria</taxon>
        <taxon>Alteromonadales</taxon>
        <taxon>Idiomarinaceae</taxon>
        <taxon>Aliidiomarina</taxon>
    </lineage>
</organism>
<reference evidence="3 5" key="2">
    <citation type="submission" date="2018-06" db="EMBL/GenBank/DDBJ databases">
        <title>Genomic Encyclopedia of Type Strains, Phase III (KMG-III): the genomes of soil and plant-associated and newly described type strains.</title>
        <authorList>
            <person name="Whitman W."/>
        </authorList>
    </citation>
    <scope>NUCLEOTIDE SEQUENCE [LARGE SCALE GENOMIC DNA]</scope>
    <source>
        <strain evidence="3 5">CGMCC 1.15366</strain>
    </source>
</reference>
<dbReference type="EMBL" id="PIPK01000009">
    <property type="protein sequence ID" value="RUO22836.1"/>
    <property type="molecule type" value="Genomic_DNA"/>
</dbReference>
<dbReference type="GO" id="GO:0016747">
    <property type="term" value="F:acyltransferase activity, transferring groups other than amino-acyl groups"/>
    <property type="evidence" value="ECO:0007669"/>
    <property type="project" value="InterPro"/>
</dbReference>
<evidence type="ECO:0000313" key="4">
    <source>
        <dbReference type="EMBL" id="RUO22836.1"/>
    </source>
</evidence>
<keyword evidence="1" id="KW-0963">Cytoplasm</keyword>
<evidence type="ECO:0000256" key="1">
    <source>
        <dbReference type="HAMAP-Rule" id="MF_01523"/>
    </source>
</evidence>
<comment type="catalytic activity">
    <reaction evidence="1">
        <text>guanosine(1516) in 16S rRNA + S-adenosyl-L-methionine = N(2)-methylguanosine(1516) in 16S rRNA + S-adenosyl-L-homocysteine + H(+)</text>
        <dbReference type="Rhea" id="RHEA:43220"/>
        <dbReference type="Rhea" id="RHEA-COMP:10412"/>
        <dbReference type="Rhea" id="RHEA-COMP:10413"/>
        <dbReference type="ChEBI" id="CHEBI:15378"/>
        <dbReference type="ChEBI" id="CHEBI:57856"/>
        <dbReference type="ChEBI" id="CHEBI:59789"/>
        <dbReference type="ChEBI" id="CHEBI:74269"/>
        <dbReference type="ChEBI" id="CHEBI:74481"/>
        <dbReference type="EC" id="2.1.1.242"/>
    </reaction>
</comment>
<reference evidence="4 6" key="1">
    <citation type="journal article" date="2018" name="Front. Microbiol.">
        <title>Genome-Based Analysis Reveals the Taxonomy and Diversity of the Family Idiomarinaceae.</title>
        <authorList>
            <person name="Liu Y."/>
            <person name="Lai Q."/>
            <person name="Shao Z."/>
        </authorList>
    </citation>
    <scope>NUCLEOTIDE SEQUENCE [LARGE SCALE GENOMIC DNA]</scope>
    <source>
        <strain evidence="4 6">CF12-14</strain>
    </source>
</reference>
<feature type="domain" description="N-acetyltransferase" evidence="2">
    <location>
        <begin position="9"/>
        <end position="165"/>
    </location>
</feature>
<gene>
    <name evidence="1" type="primary">rsmJ</name>
    <name evidence="3" type="ORF">B0I24_10968</name>
    <name evidence="4" type="ORF">CWE07_10175</name>
</gene>
<comment type="caution">
    <text evidence="1">Lacks conserved residue(s) required for the propagation of feature annotation.</text>
</comment>
<dbReference type="InterPro" id="IPR029063">
    <property type="entry name" value="SAM-dependent_MTases_sf"/>
</dbReference>
<dbReference type="SUPFAM" id="SSF53335">
    <property type="entry name" value="S-adenosyl-L-methionine-dependent methyltransferases"/>
    <property type="match status" value="1"/>
</dbReference>
<dbReference type="Gene3D" id="3.40.630.30">
    <property type="match status" value="1"/>
</dbReference>
<dbReference type="HAMAP" id="MF_01523">
    <property type="entry name" value="16SrRNA_methyltr_J"/>
    <property type="match status" value="1"/>
</dbReference>
<dbReference type="SUPFAM" id="SSF55729">
    <property type="entry name" value="Acyl-CoA N-acyltransferases (Nat)"/>
    <property type="match status" value="1"/>
</dbReference>
<dbReference type="InterPro" id="IPR016181">
    <property type="entry name" value="Acyl_CoA_acyltransferase"/>
</dbReference>
<dbReference type="Gene3D" id="3.40.50.150">
    <property type="entry name" value="Vaccinia Virus protein VP39"/>
    <property type="match status" value="1"/>
</dbReference>
<dbReference type="GO" id="GO:0005737">
    <property type="term" value="C:cytoplasm"/>
    <property type="evidence" value="ECO:0007669"/>
    <property type="project" value="UniProtKB-SubCell"/>
</dbReference>
<dbReference type="InterPro" id="IPR000182">
    <property type="entry name" value="GNAT_dom"/>
</dbReference>
<dbReference type="Pfam" id="PF04445">
    <property type="entry name" value="SAM_MT"/>
    <property type="match status" value="1"/>
</dbReference>
<comment type="similarity">
    <text evidence="1">Belongs to the methyltransferase superfamily. RsmJ family.</text>
</comment>
<feature type="binding site" evidence="1">
    <location>
        <begin position="279"/>
        <end position="280"/>
    </location>
    <ligand>
        <name>S-adenosyl-L-methionine</name>
        <dbReference type="ChEBI" id="CHEBI:59789"/>
    </ligand>
</feature>
<proteinExistence type="inferred from homology"/>
<dbReference type="PANTHER" id="PTHR36112">
    <property type="entry name" value="RIBOSOMAL RNA SMALL SUBUNIT METHYLTRANSFERASE J"/>
    <property type="match status" value="1"/>
</dbReference>
<keyword evidence="1 3" id="KW-0808">Transferase</keyword>
<dbReference type="RefSeq" id="WP_111569793.1">
    <property type="nucleotide sequence ID" value="NZ_PIPK01000009.1"/>
</dbReference>
<feature type="binding site" evidence="1">
    <location>
        <begin position="295"/>
        <end position="296"/>
    </location>
    <ligand>
        <name>S-adenosyl-L-methionine</name>
        <dbReference type="ChEBI" id="CHEBI:59789"/>
    </ligand>
</feature>
<evidence type="ECO:0000313" key="6">
    <source>
        <dbReference type="Proteomes" id="UP000287865"/>
    </source>
</evidence>
<dbReference type="AlphaFoldDB" id="A0A327WUD3"/>
<dbReference type="Proteomes" id="UP000249203">
    <property type="component" value="Unassembled WGS sequence"/>
</dbReference>
<keyword evidence="3" id="KW-0012">Acyltransferase</keyword>
<sequence>MNTITWCTKPYAELSRDELYAILALRQQVFVVEQACAYLDADGEDHKALHIMAWQQQQLVGYARVFHASGTIAAPKQHHHGADPDVHRIGRVIIAPQARGQQLGRTLMQRAMQLALSHSGSSEIVIGAQTYLLSFYQDLGFISEGDVYLEDGIEHQDMRYSGPMPNVAAADLCHPEQALTALVAADPELSPTAAALANELQLPNEDSAHPFVLELTQLGLQLRWKPHPKVTPLQIDFVGGTQGWRRQAGGMRDEAIARAFGLQKGHRPDILDATAGLGRDGMILAHAGCHVRFLERNRTIHALLSDAIYRASHSDSIGDWVSERVRVLGPGSLLQDEYTAQLASKPPMAIYLDPMFPHRDKSAAVKKDMQMLQALVGSDDDSDGLLAPALALATHRVVVKRPAKAPFLAGQAPHAQVSSKKHRFDIYIKQAY</sequence>
<keyword evidence="1" id="KW-0949">S-adenosyl-L-methionine</keyword>